<dbReference type="EMBL" id="MHPU01000026">
    <property type="protein sequence ID" value="OGZ88365.1"/>
    <property type="molecule type" value="Genomic_DNA"/>
</dbReference>
<gene>
    <name evidence="1" type="ORF">A2561_02080</name>
</gene>
<sequence length="108" mass="12346">MLKIRKLQYIGKQYLLNVPVEIIKEAKFKKGDYLEIMQGQNSNFSIRKIAENDTPRVKVTLESLKNEAVALAGLINALRSALPSAEFSFRLAQFSHVQAKIRKLEKKK</sequence>
<reference evidence="1 2" key="1">
    <citation type="journal article" date="2016" name="Nat. Commun.">
        <title>Thousands of microbial genomes shed light on interconnected biogeochemical processes in an aquifer system.</title>
        <authorList>
            <person name="Anantharaman K."/>
            <person name="Brown C.T."/>
            <person name="Hug L.A."/>
            <person name="Sharon I."/>
            <person name="Castelle C.J."/>
            <person name="Probst A.J."/>
            <person name="Thomas B.C."/>
            <person name="Singh A."/>
            <person name="Wilkins M.J."/>
            <person name="Karaoz U."/>
            <person name="Brodie E.L."/>
            <person name="Williams K.H."/>
            <person name="Hubbard S.S."/>
            <person name="Banfield J.F."/>
        </authorList>
    </citation>
    <scope>NUCLEOTIDE SEQUENCE [LARGE SCALE GENOMIC DNA]</scope>
</reference>
<evidence type="ECO:0000313" key="2">
    <source>
        <dbReference type="Proteomes" id="UP000178935"/>
    </source>
</evidence>
<protein>
    <submittedName>
        <fullName evidence="1">Uncharacterized protein</fullName>
    </submittedName>
</protein>
<comment type="caution">
    <text evidence="1">The sequence shown here is derived from an EMBL/GenBank/DDBJ whole genome shotgun (WGS) entry which is preliminary data.</text>
</comment>
<proteinExistence type="predicted"/>
<dbReference type="AlphaFoldDB" id="A0A1G2JMJ5"/>
<dbReference type="Proteomes" id="UP000178935">
    <property type="component" value="Unassembled WGS sequence"/>
</dbReference>
<name>A0A1G2JMJ5_9BACT</name>
<accession>A0A1G2JMJ5</accession>
<organism evidence="1 2">
    <name type="scientific">Candidatus Staskawiczbacteria bacterium RIFOXYD1_FULL_32_13</name>
    <dbReference type="NCBI Taxonomy" id="1802234"/>
    <lineage>
        <taxon>Bacteria</taxon>
        <taxon>Candidatus Staskawicziibacteriota</taxon>
    </lineage>
</organism>
<evidence type="ECO:0000313" key="1">
    <source>
        <dbReference type="EMBL" id="OGZ88365.1"/>
    </source>
</evidence>